<feature type="transmembrane region" description="Helical" evidence="1">
    <location>
        <begin position="143"/>
        <end position="159"/>
    </location>
</feature>
<name>A0A165ZKD0_9AGAM</name>
<keyword evidence="1" id="KW-0812">Transmembrane</keyword>
<dbReference type="OrthoDB" id="3046318at2759"/>
<dbReference type="Proteomes" id="UP000076798">
    <property type="component" value="Unassembled WGS sequence"/>
</dbReference>
<keyword evidence="1" id="KW-1133">Transmembrane helix</keyword>
<protein>
    <submittedName>
        <fullName evidence="2">Uncharacterized protein</fullName>
    </submittedName>
</protein>
<dbReference type="AlphaFoldDB" id="A0A165ZKD0"/>
<accession>A0A165ZKD0</accession>
<feature type="transmembrane region" description="Helical" evidence="1">
    <location>
        <begin position="105"/>
        <end position="131"/>
    </location>
</feature>
<gene>
    <name evidence="2" type="ORF">SISSUDRAFT_289168</name>
</gene>
<evidence type="ECO:0000256" key="1">
    <source>
        <dbReference type="SAM" id="Phobius"/>
    </source>
</evidence>
<keyword evidence="3" id="KW-1185">Reference proteome</keyword>
<sequence>MDSVDPEAQQLGSVAPNAEGAFIRSQWIFTVLQVLGGQIALPVLLATFICVKGLRRNFVIKSFCLTWIISSISYCLELYAFHFVLPESRSDDILEPSTDIFCLNQAALINGCITMTSVATLGVVLDLWLIIRIPRLGTGIKRSLLLSTPAYISFLVFYVKTAIPCQSVRLTDHVIGRSSLQ</sequence>
<reference evidence="2 3" key="1">
    <citation type="journal article" date="2016" name="Mol. Biol. Evol.">
        <title>Comparative Genomics of Early-Diverging Mushroom-Forming Fungi Provides Insights into the Origins of Lignocellulose Decay Capabilities.</title>
        <authorList>
            <person name="Nagy L.G."/>
            <person name="Riley R."/>
            <person name="Tritt A."/>
            <person name="Adam C."/>
            <person name="Daum C."/>
            <person name="Floudas D."/>
            <person name="Sun H."/>
            <person name="Yadav J.S."/>
            <person name="Pangilinan J."/>
            <person name="Larsson K.H."/>
            <person name="Matsuura K."/>
            <person name="Barry K."/>
            <person name="Labutti K."/>
            <person name="Kuo R."/>
            <person name="Ohm R.A."/>
            <person name="Bhattacharya S.S."/>
            <person name="Shirouzu T."/>
            <person name="Yoshinaga Y."/>
            <person name="Martin F.M."/>
            <person name="Grigoriev I.V."/>
            <person name="Hibbett D.S."/>
        </authorList>
    </citation>
    <scope>NUCLEOTIDE SEQUENCE [LARGE SCALE GENOMIC DNA]</scope>
    <source>
        <strain evidence="2 3">HHB10207 ss-3</strain>
    </source>
</reference>
<dbReference type="STRING" id="1314776.A0A165ZKD0"/>
<keyword evidence="1" id="KW-0472">Membrane</keyword>
<dbReference type="EMBL" id="KV428184">
    <property type="protein sequence ID" value="KZT34386.1"/>
    <property type="molecule type" value="Genomic_DNA"/>
</dbReference>
<evidence type="ECO:0000313" key="2">
    <source>
        <dbReference type="EMBL" id="KZT34386.1"/>
    </source>
</evidence>
<evidence type="ECO:0000313" key="3">
    <source>
        <dbReference type="Proteomes" id="UP000076798"/>
    </source>
</evidence>
<organism evidence="2 3">
    <name type="scientific">Sistotremastrum suecicum HHB10207 ss-3</name>
    <dbReference type="NCBI Taxonomy" id="1314776"/>
    <lineage>
        <taxon>Eukaryota</taxon>
        <taxon>Fungi</taxon>
        <taxon>Dikarya</taxon>
        <taxon>Basidiomycota</taxon>
        <taxon>Agaricomycotina</taxon>
        <taxon>Agaricomycetes</taxon>
        <taxon>Sistotremastrales</taxon>
        <taxon>Sistotremastraceae</taxon>
        <taxon>Sistotremastrum</taxon>
    </lineage>
</organism>
<feature type="transmembrane region" description="Helical" evidence="1">
    <location>
        <begin position="27"/>
        <end position="51"/>
    </location>
</feature>
<feature type="transmembrane region" description="Helical" evidence="1">
    <location>
        <begin position="63"/>
        <end position="85"/>
    </location>
</feature>
<proteinExistence type="predicted"/>